<dbReference type="EMBL" id="MN739974">
    <property type="protein sequence ID" value="QHT80609.1"/>
    <property type="molecule type" value="Genomic_DNA"/>
</dbReference>
<protein>
    <submittedName>
        <fullName evidence="1">Uncharacterized protein</fullName>
    </submittedName>
</protein>
<reference evidence="1" key="1">
    <citation type="journal article" date="2020" name="Nature">
        <title>Giant virus diversity and host interactions through global metagenomics.</title>
        <authorList>
            <person name="Schulz F."/>
            <person name="Roux S."/>
            <person name="Paez-Espino D."/>
            <person name="Jungbluth S."/>
            <person name="Walsh D.A."/>
            <person name="Denef V.J."/>
            <person name="McMahon K.D."/>
            <person name="Konstantinidis K.T."/>
            <person name="Eloe-Fadrosh E.A."/>
            <person name="Kyrpides N.C."/>
            <person name="Woyke T."/>
        </authorList>
    </citation>
    <scope>NUCLEOTIDE SEQUENCE</scope>
    <source>
        <strain evidence="1">GVMAG-M-3300023184-121</strain>
    </source>
</reference>
<dbReference type="InterPro" id="IPR043905">
    <property type="entry name" value="DUF5771"/>
</dbReference>
<proteinExistence type="predicted"/>
<evidence type="ECO:0000313" key="1">
    <source>
        <dbReference type="EMBL" id="QHT80609.1"/>
    </source>
</evidence>
<name>A0A6C0HJD7_9ZZZZ</name>
<sequence length="152" mass="17764">MPTPKNQQDCPPNTLFRKGYTRRAGASVLRTGYTVLRSGKRYTVRPSSKDVHVPAACVKQRSKNALIHVNASNLRKGELLDYGYQWRRKDTLRKKALKKAILTHRRGATYIYEKLDKAVTYMKLMKSRTREDEEAFKAFLKDRDWVRSHYTV</sequence>
<dbReference type="Pfam" id="PF19075">
    <property type="entry name" value="DUF5771"/>
    <property type="match status" value="1"/>
</dbReference>
<dbReference type="AlphaFoldDB" id="A0A6C0HJD7"/>
<organism evidence="1">
    <name type="scientific">viral metagenome</name>
    <dbReference type="NCBI Taxonomy" id="1070528"/>
    <lineage>
        <taxon>unclassified sequences</taxon>
        <taxon>metagenomes</taxon>
        <taxon>organismal metagenomes</taxon>
    </lineage>
</organism>
<accession>A0A6C0HJD7</accession>